<gene>
    <name evidence="9" type="ORF">Bathy01g04010</name>
</gene>
<dbReference type="OrthoDB" id="190958at2759"/>
<keyword evidence="4 7" id="KW-0747">Spliceosome</keyword>
<name>K8EY77_9CHLO</name>
<reference evidence="9 10" key="1">
    <citation type="submission" date="2011-10" db="EMBL/GenBank/DDBJ databases">
        <authorList>
            <person name="Genoscope - CEA"/>
        </authorList>
    </citation>
    <scope>NUCLEOTIDE SEQUENCE [LARGE SCALE GENOMIC DNA]</scope>
    <source>
        <strain evidence="9 10">RCC 1105</strain>
    </source>
</reference>
<keyword evidence="5 7" id="KW-0508">mRNA splicing</keyword>
<dbReference type="KEGG" id="bpg:Bathy01g04010"/>
<keyword evidence="3 7" id="KW-0507">mRNA processing</keyword>
<dbReference type="RefSeq" id="XP_007515344.1">
    <property type="nucleotide sequence ID" value="XM_007515282.1"/>
</dbReference>
<organism evidence="9 10">
    <name type="scientific">Bathycoccus prasinos</name>
    <dbReference type="NCBI Taxonomy" id="41875"/>
    <lineage>
        <taxon>Eukaryota</taxon>
        <taxon>Viridiplantae</taxon>
        <taxon>Chlorophyta</taxon>
        <taxon>Mamiellophyceae</taxon>
        <taxon>Mamiellales</taxon>
        <taxon>Bathycoccaceae</taxon>
        <taxon>Bathycoccus</taxon>
    </lineage>
</organism>
<dbReference type="GeneID" id="19018136"/>
<evidence type="ECO:0000313" key="10">
    <source>
        <dbReference type="Proteomes" id="UP000198341"/>
    </source>
</evidence>
<evidence type="ECO:0000256" key="4">
    <source>
        <dbReference type="ARBA" id="ARBA00022728"/>
    </source>
</evidence>
<evidence type="ECO:0000256" key="3">
    <source>
        <dbReference type="ARBA" id="ARBA00022664"/>
    </source>
</evidence>
<comment type="similarity">
    <text evidence="2 7">Belongs to the PRP38 family.</text>
</comment>
<evidence type="ECO:0000256" key="1">
    <source>
        <dbReference type="ARBA" id="ARBA00004123"/>
    </source>
</evidence>
<evidence type="ECO:0000256" key="7">
    <source>
        <dbReference type="RuleBase" id="RU367025"/>
    </source>
</evidence>
<dbReference type="Pfam" id="PF03371">
    <property type="entry name" value="PRP38"/>
    <property type="match status" value="1"/>
</dbReference>
<dbReference type="STRING" id="41875.K8EY77"/>
<feature type="region of interest" description="Disordered" evidence="8">
    <location>
        <begin position="214"/>
        <end position="267"/>
    </location>
</feature>
<evidence type="ECO:0000256" key="5">
    <source>
        <dbReference type="ARBA" id="ARBA00023187"/>
    </source>
</evidence>
<evidence type="ECO:0000256" key="8">
    <source>
        <dbReference type="SAM" id="MobiDB-lite"/>
    </source>
</evidence>
<comment type="subcellular location">
    <subcellularLocation>
        <location evidence="1 7">Nucleus</location>
    </subcellularLocation>
</comment>
<dbReference type="PANTHER" id="PTHR23142">
    <property type="entry name" value="PRE-MRNA-SPLICING FACTOR 38A-RELATED"/>
    <property type="match status" value="1"/>
</dbReference>
<dbReference type="GO" id="GO:0000398">
    <property type="term" value="P:mRNA splicing, via spliceosome"/>
    <property type="evidence" value="ECO:0007669"/>
    <property type="project" value="UniProtKB-UniRule"/>
</dbReference>
<comment type="function">
    <text evidence="7">Required for pre-mRNA splicing.</text>
</comment>
<dbReference type="InterPro" id="IPR005037">
    <property type="entry name" value="PRP38"/>
</dbReference>
<evidence type="ECO:0000256" key="6">
    <source>
        <dbReference type="ARBA" id="ARBA00023242"/>
    </source>
</evidence>
<evidence type="ECO:0000256" key="2">
    <source>
        <dbReference type="ARBA" id="ARBA00006164"/>
    </source>
</evidence>
<dbReference type="GO" id="GO:0005681">
    <property type="term" value="C:spliceosomal complex"/>
    <property type="evidence" value="ECO:0007669"/>
    <property type="project" value="UniProtKB-KW"/>
</dbReference>
<keyword evidence="10" id="KW-1185">Reference proteome</keyword>
<sequence>MTTQTDPLAKSVRGTNPQNMMEKITRDKVYAMTFWKEKCFAVSAETLVDLAVTDLTQIGGIYGGNNRATEFLCLALKMLQIAPEREIVIEFIKNEDHKYARLLGAFYLRLVGNSAEVYRYLEPLLNDYRKVRRRVKSGGCELTTVDAFIDELLTKDFCCDIALPRLAKRFALEATGALEERKSLLEEEVGEGEDFETVIEKAVDEEMAKRRAMAMPGETVNVDGDDGEADGAATKKKRSLEEEEEEEEGEKNSKKKKKKTEDKEEDVEIAEANALRLKLGLKPLRG</sequence>
<dbReference type="eggNOG" id="KOG2889">
    <property type="taxonomic scope" value="Eukaryota"/>
</dbReference>
<evidence type="ECO:0000313" key="9">
    <source>
        <dbReference type="EMBL" id="CCO14223.1"/>
    </source>
</evidence>
<dbReference type="AlphaFoldDB" id="K8EY77"/>
<keyword evidence="6 7" id="KW-0539">Nucleus</keyword>
<proteinExistence type="inferred from homology"/>
<protein>
    <recommendedName>
        <fullName evidence="7">Pre-mRNA-splicing factor 38</fullName>
    </recommendedName>
</protein>
<accession>K8EY77</accession>
<dbReference type="Proteomes" id="UP000198341">
    <property type="component" value="Chromosome 1"/>
</dbReference>
<dbReference type="EMBL" id="FO082278">
    <property type="protein sequence ID" value="CCO14223.1"/>
    <property type="molecule type" value="Genomic_DNA"/>
</dbReference>